<dbReference type="EMBL" id="VLLN01000007">
    <property type="protein sequence ID" value="TWJ19737.1"/>
    <property type="molecule type" value="Genomic_DNA"/>
</dbReference>
<sequence>MTCPKCKAKIGIVQQQITTDTGKVTGELCYMCGYWLQNFQKADGAIVLRSPVASELEAGQFL</sequence>
<evidence type="ECO:0008006" key="3">
    <source>
        <dbReference type="Google" id="ProtNLM"/>
    </source>
</evidence>
<name>A0A562VPT9_9BACT</name>
<proteinExistence type="predicted"/>
<accession>A0A562VPT9</accession>
<evidence type="ECO:0000313" key="2">
    <source>
        <dbReference type="Proteomes" id="UP000319449"/>
    </source>
</evidence>
<gene>
    <name evidence="1" type="ORF">JN12_01538</name>
</gene>
<comment type="caution">
    <text evidence="1">The sequence shown here is derived from an EMBL/GenBank/DDBJ whole genome shotgun (WGS) entry which is preliminary data.</text>
</comment>
<keyword evidence="2" id="KW-1185">Reference proteome</keyword>
<protein>
    <recommendedName>
        <fullName evidence="3">AXH domain-containing protein</fullName>
    </recommendedName>
</protein>
<reference evidence="1 2" key="1">
    <citation type="submission" date="2019-07" db="EMBL/GenBank/DDBJ databases">
        <title>Genomic Encyclopedia of Archaeal and Bacterial Type Strains, Phase II (KMG-II): from individual species to whole genera.</title>
        <authorList>
            <person name="Goeker M."/>
        </authorList>
    </citation>
    <scope>NUCLEOTIDE SEQUENCE [LARGE SCALE GENOMIC DNA]</scope>
    <source>
        <strain evidence="1 2">ATCC BAA-1139</strain>
    </source>
</reference>
<dbReference type="Proteomes" id="UP000319449">
    <property type="component" value="Unassembled WGS sequence"/>
</dbReference>
<organism evidence="1 2">
    <name type="scientific">Geobacter argillaceus</name>
    <dbReference type="NCBI Taxonomy" id="345631"/>
    <lineage>
        <taxon>Bacteria</taxon>
        <taxon>Pseudomonadati</taxon>
        <taxon>Thermodesulfobacteriota</taxon>
        <taxon>Desulfuromonadia</taxon>
        <taxon>Geobacterales</taxon>
        <taxon>Geobacteraceae</taxon>
        <taxon>Geobacter</taxon>
    </lineage>
</organism>
<evidence type="ECO:0000313" key="1">
    <source>
        <dbReference type="EMBL" id="TWJ19737.1"/>
    </source>
</evidence>
<dbReference type="AlphaFoldDB" id="A0A562VPT9"/>